<protein>
    <submittedName>
        <fullName evidence="5">RHS repeat-associated protein</fullName>
    </submittedName>
</protein>
<evidence type="ECO:0000256" key="1">
    <source>
        <dbReference type="ARBA" id="ARBA00022737"/>
    </source>
</evidence>
<dbReference type="Pfam" id="PF13930">
    <property type="entry name" value="Endonuclea_NS_2"/>
    <property type="match status" value="1"/>
</dbReference>
<dbReference type="InterPro" id="IPR056823">
    <property type="entry name" value="TEN-like_YD-shell"/>
</dbReference>
<name>A0ABU0JJB5_9HYPH</name>
<dbReference type="RefSeq" id="WP_307281853.1">
    <property type="nucleotide sequence ID" value="NZ_JAUSVX010000016.1"/>
</dbReference>
<gene>
    <name evidence="5" type="ORF">QO011_006539</name>
</gene>
<dbReference type="EMBL" id="JAUSVX010000016">
    <property type="protein sequence ID" value="MDQ0473503.1"/>
    <property type="molecule type" value="Genomic_DNA"/>
</dbReference>
<dbReference type="NCBIfam" id="TIGR03696">
    <property type="entry name" value="Rhs_assc_core"/>
    <property type="match status" value="1"/>
</dbReference>
<evidence type="ECO:0000313" key="5">
    <source>
        <dbReference type="EMBL" id="MDQ0473503.1"/>
    </source>
</evidence>
<sequence>MQPHAVTTAGNYSFSYDADGNMLQSLLGGILNRDHAWDGENRPVEVRTYSTAGVLTLTSSFVYGPDGTRLKKTVKASPRGCSLALSQQPDETTLYVFGDERVTYSASGNACVPTTPTWITYPTPETKREAVPGQAVQTYTLLKDHLGSLRIVADGTGTPATASSYAPFGFQRAVLTSTTTREDKAFIGERQDETGLLYLNARYYDPRIARFVSPDWWDPTQGTVGTDRYGYAANDPVNVADPSGHYADDDTHDIGEQEHDAAQGTLKAELDQGQFAEHPDATAQRTAQTGGEGLGDPQDPQHQLPFEKRMEVETIFGPREPGFTSGKDPEAEKERFENAFESGVIGALGSLKQGIDYGPLDALGRPTGVRATITKDMLGTGTPADPAITPPGWSGNGALSNQARSHLLGRQLGGSGDESRNLVTLQQNPVNSPVMRGFENQVRAAVEGGETVKYSSTPIYNGSNPIPRGVTLSGTSQNGFNLNVTVLDPAGR</sequence>
<evidence type="ECO:0000256" key="2">
    <source>
        <dbReference type="SAM" id="MobiDB-lite"/>
    </source>
</evidence>
<feature type="region of interest" description="Disordered" evidence="2">
    <location>
        <begin position="378"/>
        <end position="400"/>
    </location>
</feature>
<evidence type="ECO:0000259" key="4">
    <source>
        <dbReference type="Pfam" id="PF25023"/>
    </source>
</evidence>
<dbReference type="InterPro" id="IPR044929">
    <property type="entry name" value="DNA/RNA_non-sp_Endonuclease_sf"/>
</dbReference>
<dbReference type="PANTHER" id="PTHR32305">
    <property type="match status" value="1"/>
</dbReference>
<dbReference type="InterPro" id="IPR050708">
    <property type="entry name" value="T6SS_VgrG/RHS"/>
</dbReference>
<evidence type="ECO:0000313" key="6">
    <source>
        <dbReference type="Proteomes" id="UP001242480"/>
    </source>
</evidence>
<comment type="caution">
    <text evidence="5">The sequence shown here is derived from an EMBL/GenBank/DDBJ whole genome shotgun (WGS) entry which is preliminary data.</text>
</comment>
<feature type="domain" description="Teneurin-like YD-shell" evidence="4">
    <location>
        <begin position="134"/>
        <end position="237"/>
    </location>
</feature>
<feature type="region of interest" description="Disordered" evidence="2">
    <location>
        <begin position="280"/>
        <end position="302"/>
    </location>
</feature>
<feature type="domain" description="Type VII secretion system protein EssD-like" evidence="3">
    <location>
        <begin position="356"/>
        <end position="477"/>
    </location>
</feature>
<dbReference type="Pfam" id="PF25023">
    <property type="entry name" value="TEN_YD-shell"/>
    <property type="match status" value="1"/>
</dbReference>
<keyword evidence="1" id="KW-0677">Repeat</keyword>
<dbReference type="Proteomes" id="UP001242480">
    <property type="component" value="Unassembled WGS sequence"/>
</dbReference>
<proteinExistence type="predicted"/>
<reference evidence="5 6" key="1">
    <citation type="submission" date="2023-07" db="EMBL/GenBank/DDBJ databases">
        <title>Genomic Encyclopedia of Type Strains, Phase IV (KMG-IV): sequencing the most valuable type-strain genomes for metagenomic binning, comparative biology and taxonomic classification.</title>
        <authorList>
            <person name="Goeker M."/>
        </authorList>
    </citation>
    <scope>NUCLEOTIDE SEQUENCE [LARGE SCALE GENOMIC DNA]</scope>
    <source>
        <strain evidence="5 6">DSM 19619</strain>
    </source>
</reference>
<accession>A0ABU0JJB5</accession>
<dbReference type="Gene3D" id="3.40.570.10">
    <property type="entry name" value="Extracellular Endonuclease, subunit A"/>
    <property type="match status" value="1"/>
</dbReference>
<dbReference type="Gene3D" id="2.180.10.10">
    <property type="entry name" value="RHS repeat-associated core"/>
    <property type="match status" value="1"/>
</dbReference>
<evidence type="ECO:0000259" key="3">
    <source>
        <dbReference type="Pfam" id="PF13930"/>
    </source>
</evidence>
<organism evidence="5 6">
    <name type="scientific">Labrys wisconsinensis</name>
    <dbReference type="NCBI Taxonomy" id="425677"/>
    <lineage>
        <taxon>Bacteria</taxon>
        <taxon>Pseudomonadati</taxon>
        <taxon>Pseudomonadota</taxon>
        <taxon>Alphaproteobacteria</taxon>
        <taxon>Hyphomicrobiales</taxon>
        <taxon>Xanthobacteraceae</taxon>
        <taxon>Labrys</taxon>
    </lineage>
</organism>
<dbReference type="PANTHER" id="PTHR32305:SF15">
    <property type="entry name" value="PROTEIN RHSA-RELATED"/>
    <property type="match status" value="1"/>
</dbReference>
<dbReference type="InterPro" id="IPR022385">
    <property type="entry name" value="Rhs_assc_core"/>
</dbReference>
<dbReference type="InterPro" id="IPR044927">
    <property type="entry name" value="Endonuclea_NS_2"/>
</dbReference>
<keyword evidence="6" id="KW-1185">Reference proteome</keyword>